<evidence type="ECO:0000313" key="4">
    <source>
        <dbReference type="EMBL" id="TDD38767.1"/>
    </source>
</evidence>
<dbReference type="AlphaFoldDB" id="A0A4V2YJK8"/>
<feature type="compositionally biased region" description="Low complexity" evidence="1">
    <location>
        <begin position="12"/>
        <end position="31"/>
    </location>
</feature>
<sequence length="208" mass="21850">MPGCRIRGCANSSTRPTSPTGSSTATRSGPGWTRSSGSTARWPSRSAVTRLAAREPRRSGFAHRIGGAVALLVGVFFVVQAHSLTLGDFAAPGPGLWPFLIGLVMTGAAILVLLTDSGADHEPLTPAARNVVFGIAGLAVFIAAFTYLGFILPGLVTFACWLRFLARESWRNALLLAVVLTAVFYVLFVPVLGVPFPQDVVAALWGGD</sequence>
<dbReference type="EMBL" id="SMKW01000083">
    <property type="protein sequence ID" value="TDD38767.1"/>
    <property type="molecule type" value="Genomic_DNA"/>
</dbReference>
<organism evidence="4 5">
    <name type="scientific">Saccharopolyspora elongata</name>
    <dbReference type="NCBI Taxonomy" id="2530387"/>
    <lineage>
        <taxon>Bacteria</taxon>
        <taxon>Bacillati</taxon>
        <taxon>Actinomycetota</taxon>
        <taxon>Actinomycetes</taxon>
        <taxon>Pseudonocardiales</taxon>
        <taxon>Pseudonocardiaceae</taxon>
        <taxon>Saccharopolyspora</taxon>
    </lineage>
</organism>
<feature type="transmembrane region" description="Helical" evidence="2">
    <location>
        <begin position="96"/>
        <end position="115"/>
    </location>
</feature>
<dbReference type="InterPro" id="IPR009936">
    <property type="entry name" value="DUF1468"/>
</dbReference>
<dbReference type="OrthoDB" id="3576735at2"/>
<name>A0A4V2YJK8_9PSEU</name>
<feature type="domain" description="DUF1468" evidence="3">
    <location>
        <begin position="65"/>
        <end position="197"/>
    </location>
</feature>
<proteinExistence type="predicted"/>
<evidence type="ECO:0000256" key="2">
    <source>
        <dbReference type="SAM" id="Phobius"/>
    </source>
</evidence>
<feature type="transmembrane region" description="Helical" evidence="2">
    <location>
        <begin position="173"/>
        <end position="196"/>
    </location>
</feature>
<feature type="transmembrane region" description="Helical" evidence="2">
    <location>
        <begin position="127"/>
        <end position="144"/>
    </location>
</feature>
<evidence type="ECO:0000313" key="5">
    <source>
        <dbReference type="Proteomes" id="UP000294947"/>
    </source>
</evidence>
<reference evidence="4 5" key="1">
    <citation type="submission" date="2019-03" db="EMBL/GenBank/DDBJ databases">
        <title>Draft genome sequences of novel Actinobacteria.</title>
        <authorList>
            <person name="Sahin N."/>
            <person name="Ay H."/>
            <person name="Saygin H."/>
        </authorList>
    </citation>
    <scope>NUCLEOTIDE SEQUENCE [LARGE SCALE GENOMIC DNA]</scope>
    <source>
        <strain evidence="4 5">7K502</strain>
    </source>
</reference>
<dbReference type="Proteomes" id="UP000294947">
    <property type="component" value="Unassembled WGS sequence"/>
</dbReference>
<keyword evidence="5" id="KW-1185">Reference proteome</keyword>
<keyword evidence="2" id="KW-0812">Transmembrane</keyword>
<dbReference type="Pfam" id="PF07331">
    <property type="entry name" value="TctB"/>
    <property type="match status" value="1"/>
</dbReference>
<evidence type="ECO:0000256" key="1">
    <source>
        <dbReference type="SAM" id="MobiDB-lite"/>
    </source>
</evidence>
<protein>
    <submittedName>
        <fullName evidence="4">Tripartite tricarboxylate transporter TctB family protein</fullName>
    </submittedName>
</protein>
<keyword evidence="2" id="KW-0472">Membrane</keyword>
<feature type="transmembrane region" description="Helical" evidence="2">
    <location>
        <begin position="65"/>
        <end position="84"/>
    </location>
</feature>
<accession>A0A4V2YJK8</accession>
<comment type="caution">
    <text evidence="4">The sequence shown here is derived from an EMBL/GenBank/DDBJ whole genome shotgun (WGS) entry which is preliminary data.</text>
</comment>
<feature type="region of interest" description="Disordered" evidence="1">
    <location>
        <begin position="1"/>
        <end position="43"/>
    </location>
</feature>
<gene>
    <name evidence="4" type="ORF">E1288_38320</name>
</gene>
<keyword evidence="2" id="KW-1133">Transmembrane helix</keyword>
<evidence type="ECO:0000259" key="3">
    <source>
        <dbReference type="Pfam" id="PF07331"/>
    </source>
</evidence>